<organism evidence="2 3">
    <name type="scientific">Marinobacterium nitratireducens</name>
    <dbReference type="NCBI Taxonomy" id="518897"/>
    <lineage>
        <taxon>Bacteria</taxon>
        <taxon>Pseudomonadati</taxon>
        <taxon>Pseudomonadota</taxon>
        <taxon>Gammaproteobacteria</taxon>
        <taxon>Oceanospirillales</taxon>
        <taxon>Oceanospirillaceae</taxon>
        <taxon>Marinobacterium</taxon>
    </lineage>
</organism>
<dbReference type="RefSeq" id="WP_188858648.1">
    <property type="nucleotide sequence ID" value="NZ_BMLT01000002.1"/>
</dbReference>
<comment type="caution">
    <text evidence="2">The sequence shown here is derived from an EMBL/GenBank/DDBJ whole genome shotgun (WGS) entry which is preliminary data.</text>
</comment>
<reference evidence="2 3" key="1">
    <citation type="journal article" date="2014" name="Int. J. Syst. Evol. Microbiol.">
        <title>Complete genome sequence of Corynebacterium casei LMG S-19264T (=DSM 44701T), isolated from a smear-ripened cheese.</title>
        <authorList>
            <consortium name="US DOE Joint Genome Institute (JGI-PGF)"/>
            <person name="Walter F."/>
            <person name="Albersmeier A."/>
            <person name="Kalinowski J."/>
            <person name="Ruckert C."/>
        </authorList>
    </citation>
    <scope>NUCLEOTIDE SEQUENCE [LARGE SCALE GENOMIC DNA]</scope>
    <source>
        <strain evidence="2 3">CGMCC 1.7286</strain>
    </source>
</reference>
<evidence type="ECO:0000313" key="2">
    <source>
        <dbReference type="EMBL" id="GGO77860.1"/>
    </source>
</evidence>
<dbReference type="Gene3D" id="3.40.50.150">
    <property type="entry name" value="Vaccinia Virus protein VP39"/>
    <property type="match status" value="1"/>
</dbReference>
<protein>
    <recommendedName>
        <fullName evidence="1">Tellurite resistance methyltransferase TehB-like domain-containing protein</fullName>
    </recommendedName>
</protein>
<dbReference type="CDD" id="cd02440">
    <property type="entry name" value="AdoMet_MTases"/>
    <property type="match status" value="1"/>
</dbReference>
<evidence type="ECO:0000313" key="3">
    <source>
        <dbReference type="Proteomes" id="UP000599578"/>
    </source>
</evidence>
<name>A0A917ZAZ9_9GAMM</name>
<dbReference type="EMBL" id="BMLT01000002">
    <property type="protein sequence ID" value="GGO77860.1"/>
    <property type="molecule type" value="Genomic_DNA"/>
</dbReference>
<dbReference type="Pfam" id="PF03848">
    <property type="entry name" value="TehB"/>
    <property type="match status" value="1"/>
</dbReference>
<dbReference type="AlphaFoldDB" id="A0A917ZAZ9"/>
<accession>A0A917ZAZ9</accession>
<dbReference type="Proteomes" id="UP000599578">
    <property type="component" value="Unassembled WGS sequence"/>
</dbReference>
<evidence type="ECO:0000259" key="1">
    <source>
        <dbReference type="Pfam" id="PF03848"/>
    </source>
</evidence>
<keyword evidence="3" id="KW-1185">Reference proteome</keyword>
<dbReference type="InterPro" id="IPR029063">
    <property type="entry name" value="SAM-dependent_MTases_sf"/>
</dbReference>
<dbReference type="SUPFAM" id="SSF53335">
    <property type="entry name" value="S-adenosyl-L-methionine-dependent methyltransferases"/>
    <property type="match status" value="1"/>
</dbReference>
<gene>
    <name evidence="2" type="ORF">GCM10011348_08380</name>
</gene>
<dbReference type="InterPro" id="IPR015985">
    <property type="entry name" value="TehB-like_dom"/>
</dbReference>
<feature type="domain" description="Tellurite resistance methyltransferase TehB-like" evidence="1">
    <location>
        <begin position="29"/>
        <end position="92"/>
    </location>
</feature>
<sequence>MTEGVRDKWNRRYLERGEHPPGVPDFVPELVPALRPGRLLDVGAGDGAASLYLAGQGFEVTAVDIAEAGLARLQGFARARRLVLATRCVDLGAPDCLAGLGAFDSIVICRYKPDAALWPQLAAALVPGGTMALVTFNLEHHRRSGFSARFCLAPDELVGIDPRLELLEYRSIECDGDCLDRYLFKRNNVA</sequence>
<proteinExistence type="predicted"/>